<dbReference type="FunFam" id="2.30.42.10:FF:000063">
    <property type="entry name" value="Peptidase, S41 family"/>
    <property type="match status" value="1"/>
</dbReference>
<dbReference type="GO" id="GO:0030288">
    <property type="term" value="C:outer membrane-bounded periplasmic space"/>
    <property type="evidence" value="ECO:0007669"/>
    <property type="project" value="TreeGrafter"/>
</dbReference>
<proteinExistence type="inferred from homology"/>
<comment type="similarity">
    <text evidence="1 7">Belongs to the peptidase S41A family.</text>
</comment>
<dbReference type="GO" id="GO:0004252">
    <property type="term" value="F:serine-type endopeptidase activity"/>
    <property type="evidence" value="ECO:0007669"/>
    <property type="project" value="UniProtKB-EC"/>
</dbReference>
<comment type="caution">
    <text evidence="9">The sequence shown here is derived from an EMBL/GenBank/DDBJ whole genome shotgun (WGS) entry which is preliminary data.</text>
</comment>
<evidence type="ECO:0000256" key="7">
    <source>
        <dbReference type="RuleBase" id="RU004404"/>
    </source>
</evidence>
<name>A0A8J3F0L8_9BACI</name>
<organism evidence="9 10">
    <name type="scientific">Gottfriedia solisilvae</name>
    <dbReference type="NCBI Taxonomy" id="1516104"/>
    <lineage>
        <taxon>Bacteria</taxon>
        <taxon>Bacillati</taxon>
        <taxon>Bacillota</taxon>
        <taxon>Bacilli</taxon>
        <taxon>Bacillales</taxon>
        <taxon>Bacillaceae</taxon>
        <taxon>Gottfriedia</taxon>
    </lineage>
</organism>
<accession>A0A8J3F0L8</accession>
<gene>
    <name evidence="9" type="ORF">GCM10007380_33160</name>
</gene>
<dbReference type="PROSITE" id="PS50106">
    <property type="entry name" value="PDZ"/>
    <property type="match status" value="1"/>
</dbReference>
<evidence type="ECO:0000256" key="3">
    <source>
        <dbReference type="ARBA" id="ARBA00022801"/>
    </source>
</evidence>
<keyword evidence="3 7" id="KW-0378">Hydrolase</keyword>
<dbReference type="InterPro" id="IPR036034">
    <property type="entry name" value="PDZ_sf"/>
</dbReference>
<feature type="domain" description="PDZ" evidence="8">
    <location>
        <begin position="106"/>
        <end position="166"/>
    </location>
</feature>
<reference evidence="10" key="1">
    <citation type="journal article" date="2019" name="Int. J. Syst. Evol. Microbiol.">
        <title>The Global Catalogue of Microorganisms (GCM) 10K type strain sequencing project: providing services to taxonomists for standard genome sequencing and annotation.</title>
        <authorList>
            <consortium name="The Broad Institute Genomics Platform"/>
            <consortium name="The Broad Institute Genome Sequencing Center for Infectious Disease"/>
            <person name="Wu L."/>
            <person name="Ma J."/>
        </authorList>
    </citation>
    <scope>NUCLEOTIDE SEQUENCE [LARGE SCALE GENOMIC DNA]</scope>
    <source>
        <strain evidence="10">CGMCC 1.14993</strain>
    </source>
</reference>
<dbReference type="SMART" id="SM00245">
    <property type="entry name" value="TSPc"/>
    <property type="match status" value="1"/>
</dbReference>
<dbReference type="Proteomes" id="UP000626244">
    <property type="component" value="Unassembled WGS sequence"/>
</dbReference>
<dbReference type="FunFam" id="3.30.750.44:FF:000001">
    <property type="entry name" value="S41 family peptidase"/>
    <property type="match status" value="1"/>
</dbReference>
<evidence type="ECO:0000256" key="1">
    <source>
        <dbReference type="ARBA" id="ARBA00009179"/>
    </source>
</evidence>
<evidence type="ECO:0000256" key="2">
    <source>
        <dbReference type="ARBA" id="ARBA00022670"/>
    </source>
</evidence>
<dbReference type="InterPro" id="IPR029045">
    <property type="entry name" value="ClpP/crotonase-like_dom_sf"/>
</dbReference>
<evidence type="ECO:0000313" key="9">
    <source>
        <dbReference type="EMBL" id="GGI16477.1"/>
    </source>
</evidence>
<dbReference type="PANTHER" id="PTHR32060:SF29">
    <property type="entry name" value="CARBOXY-TERMINAL PROCESSING PROTEASE CTPB"/>
    <property type="match status" value="1"/>
</dbReference>
<comment type="catalytic activity">
    <reaction evidence="5">
        <text>The enzyme shows specific recognition of a C-terminal tripeptide, Xaa-Yaa-Zaa, in which Xaa is preferably Ala or Leu, Yaa is preferably Ala or Tyr, and Zaa is preferably Ala, but then cleaves at a variable distance from the C-terminus. A typical cleavage is -Ala-Ala-|-Arg-Ala-Ala-Lys-Glu-Asn-Tyr-Ala-Leu-Ala-Ala.</text>
        <dbReference type="EC" id="3.4.21.102"/>
    </reaction>
</comment>
<dbReference type="Pfam" id="PF13180">
    <property type="entry name" value="PDZ_2"/>
    <property type="match status" value="1"/>
</dbReference>
<dbReference type="InterPro" id="IPR004447">
    <property type="entry name" value="Peptidase_S41A"/>
</dbReference>
<dbReference type="Pfam" id="PF22694">
    <property type="entry name" value="CtpB_N-like"/>
    <property type="match status" value="1"/>
</dbReference>
<sequence>MNRKTSALLASATFVVGIGVGSLAFNNSTSSIVSNLTQSKEIKASEDENIAKIQKAYEIIANQYVKKIDPDKLTEGAIQGMVTTLDDPFSSYMDGKTAQQFHESLGSSFEGIGAEVSKDGEKLIIVSPIKNSPAEKAGIKPKDEILTVDGKSIKGLSQYDAVLKIRGKKGTNVTLEIKRPGVADPITFNIKRDDIPMYTVFGSVKNVNNEKIGYIHITSFNEKTADEFKKELDKLESQNIEGLTIDVRGNPGGYLQAVEGVLEELVVKNEPYLQVENREGQREKYYTKLNKAKPYPINVLIDKGSASAAEILAAALSEAGDYQLIGEKSFGKGTVQSTLDFKDGSNIKLTQFKWLTPDGTWIHKKGIKPDIEIKQPDYFYVTPIDKTKTFKYDDNNENIKQAQIMLKGLGYDPGREDGYFSEDTEAAIKKYQKAVGITVNGKLDQLTSEKLEASLIEKIRDEKNDVQLEEALELVSE</sequence>
<keyword evidence="4 7" id="KW-0720">Serine protease</keyword>
<dbReference type="SUPFAM" id="SSF52096">
    <property type="entry name" value="ClpP/crotonase"/>
    <property type="match status" value="1"/>
</dbReference>
<keyword evidence="2 7" id="KW-0645">Protease</keyword>
<dbReference type="CDD" id="cd07560">
    <property type="entry name" value="Peptidase_S41_CPP"/>
    <property type="match status" value="1"/>
</dbReference>
<dbReference type="Pfam" id="PF01471">
    <property type="entry name" value="PG_binding_1"/>
    <property type="match status" value="1"/>
</dbReference>
<dbReference type="Gene3D" id="2.30.42.10">
    <property type="match status" value="1"/>
</dbReference>
<protein>
    <recommendedName>
        <fullName evidence="6">C-terminal processing peptidase</fullName>
        <ecNumber evidence="6">3.4.21.102</ecNumber>
    </recommendedName>
</protein>
<dbReference type="NCBIfam" id="TIGR00225">
    <property type="entry name" value="prc"/>
    <property type="match status" value="1"/>
</dbReference>
<dbReference type="InterPro" id="IPR005151">
    <property type="entry name" value="Tail-specific_protease"/>
</dbReference>
<dbReference type="OrthoDB" id="9812068at2"/>
<dbReference type="EC" id="3.4.21.102" evidence="6"/>
<dbReference type="Gene3D" id="3.30.750.44">
    <property type="match status" value="1"/>
</dbReference>
<keyword evidence="10" id="KW-1185">Reference proteome</keyword>
<dbReference type="RefSeq" id="WP_088001086.1">
    <property type="nucleotide sequence ID" value="NZ_BMHB01000002.1"/>
</dbReference>
<evidence type="ECO:0000259" key="8">
    <source>
        <dbReference type="PROSITE" id="PS50106"/>
    </source>
</evidence>
<evidence type="ECO:0000256" key="4">
    <source>
        <dbReference type="ARBA" id="ARBA00022825"/>
    </source>
</evidence>
<dbReference type="InterPro" id="IPR036365">
    <property type="entry name" value="PGBD-like_sf"/>
</dbReference>
<dbReference type="AlphaFoldDB" id="A0A8J3F0L8"/>
<dbReference type="InterPro" id="IPR001478">
    <property type="entry name" value="PDZ"/>
</dbReference>
<dbReference type="CDD" id="cd06782">
    <property type="entry name" value="cpPDZ_CPP-like"/>
    <property type="match status" value="1"/>
</dbReference>
<dbReference type="InterPro" id="IPR002477">
    <property type="entry name" value="Peptidoglycan-bd-like"/>
</dbReference>
<dbReference type="SUPFAM" id="SSF47090">
    <property type="entry name" value="PGBD-like"/>
    <property type="match status" value="1"/>
</dbReference>
<evidence type="ECO:0000256" key="6">
    <source>
        <dbReference type="ARBA" id="ARBA00066637"/>
    </source>
</evidence>
<dbReference type="GO" id="GO:0006508">
    <property type="term" value="P:proteolysis"/>
    <property type="evidence" value="ECO:0007669"/>
    <property type="project" value="UniProtKB-KW"/>
</dbReference>
<dbReference type="Gene3D" id="3.90.226.10">
    <property type="entry name" value="2-enoyl-CoA Hydratase, Chain A, domain 1"/>
    <property type="match status" value="1"/>
</dbReference>
<dbReference type="Gene3D" id="1.10.101.10">
    <property type="entry name" value="PGBD-like superfamily/PGBD"/>
    <property type="match status" value="1"/>
</dbReference>
<dbReference type="PANTHER" id="PTHR32060">
    <property type="entry name" value="TAIL-SPECIFIC PROTEASE"/>
    <property type="match status" value="1"/>
</dbReference>
<dbReference type="GO" id="GO:0007165">
    <property type="term" value="P:signal transduction"/>
    <property type="evidence" value="ECO:0007669"/>
    <property type="project" value="TreeGrafter"/>
</dbReference>
<evidence type="ECO:0000313" key="10">
    <source>
        <dbReference type="Proteomes" id="UP000626244"/>
    </source>
</evidence>
<dbReference type="SMART" id="SM00228">
    <property type="entry name" value="PDZ"/>
    <property type="match status" value="1"/>
</dbReference>
<dbReference type="SUPFAM" id="SSF50156">
    <property type="entry name" value="PDZ domain-like"/>
    <property type="match status" value="1"/>
</dbReference>
<dbReference type="EMBL" id="BMHB01000002">
    <property type="protein sequence ID" value="GGI16477.1"/>
    <property type="molecule type" value="Genomic_DNA"/>
</dbReference>
<evidence type="ECO:0000256" key="5">
    <source>
        <dbReference type="ARBA" id="ARBA00051784"/>
    </source>
</evidence>
<dbReference type="Pfam" id="PF03572">
    <property type="entry name" value="Peptidase_S41"/>
    <property type="match status" value="1"/>
</dbReference>
<dbReference type="InterPro" id="IPR055210">
    <property type="entry name" value="CtpA/B_N"/>
</dbReference>
<dbReference type="InterPro" id="IPR036366">
    <property type="entry name" value="PGBDSf"/>
</dbReference>